<dbReference type="EMBL" id="CP004025">
    <property type="protein sequence ID" value="AGC47135.1"/>
    <property type="molecule type" value="Genomic_DNA"/>
</dbReference>
<feature type="transmembrane region" description="Helical" evidence="5">
    <location>
        <begin position="170"/>
        <end position="193"/>
    </location>
</feature>
<dbReference type="InterPro" id="IPR050307">
    <property type="entry name" value="Sterol_Desaturase_Related"/>
</dbReference>
<evidence type="ECO:0000256" key="4">
    <source>
        <dbReference type="ARBA" id="ARBA00023136"/>
    </source>
</evidence>
<dbReference type="STRING" id="1278073.MYSTI_05859"/>
<feature type="transmembrane region" description="Helical" evidence="5">
    <location>
        <begin position="41"/>
        <end position="59"/>
    </location>
</feature>
<dbReference type="PANTHER" id="PTHR11863">
    <property type="entry name" value="STEROL DESATURASE"/>
    <property type="match status" value="1"/>
</dbReference>
<evidence type="ECO:0000313" key="7">
    <source>
        <dbReference type="EMBL" id="AGC47135.1"/>
    </source>
</evidence>
<evidence type="ECO:0000313" key="8">
    <source>
        <dbReference type="Proteomes" id="UP000011131"/>
    </source>
</evidence>
<evidence type="ECO:0000256" key="5">
    <source>
        <dbReference type="SAM" id="Phobius"/>
    </source>
</evidence>
<reference evidence="7 8" key="1">
    <citation type="journal article" date="2013" name="Genome Announc.">
        <title>Complete genome sequence of Myxococcus stipitatus strain DSM 14675, a fruiting myxobacterium.</title>
        <authorList>
            <person name="Huntley S."/>
            <person name="Kneip S."/>
            <person name="Treuner-Lange A."/>
            <person name="Sogaard-Andersen L."/>
        </authorList>
    </citation>
    <scope>NUCLEOTIDE SEQUENCE [LARGE SCALE GENOMIC DNA]</scope>
    <source>
        <strain evidence="8">DSM 14675 / JCM 12634 / Mx s8</strain>
    </source>
</reference>
<keyword evidence="3 5" id="KW-1133">Transmembrane helix</keyword>
<sequence length="402" mass="45560">MEIRTVVHPVDLTTHGAHGLQWLKGRLWDSDISLKRSGPQALVLFLLAAAALVAELSYHHNGLGLLDAWRAERVVIFYNVEELVLSQVGSSLAFWVVVAAIFRIVFGMLVGVADMVLYKRITGRPFDWEAMINSSVVNLVFLTTGLFTFMNPAVQDLLRHYVRLVQSVPTLVNLNGALALVVACFIADFCYYWSHRWAHKIRLFWNLGHINHHRSRNLSQLTQVVDPQTSVLDVAGGRAFVMLLLPLVTKLFSLDIRGAGWMLVVLLILDAWTNPSHSVVLYQAEMRFKVLRLFRSVLVTPAVHFTHHSREQAHNISDGSNFGARLTLWDRLFGTYVEPPPYIPDAGLFGDDADYCRNPLRFIFQPYVRMFEELRINSLRCWPAILLGPASYSPPVPARSKY</sequence>
<dbReference type="GO" id="GO:0016020">
    <property type="term" value="C:membrane"/>
    <property type="evidence" value="ECO:0007669"/>
    <property type="project" value="UniProtKB-SubCell"/>
</dbReference>
<evidence type="ECO:0000256" key="3">
    <source>
        <dbReference type="ARBA" id="ARBA00022989"/>
    </source>
</evidence>
<dbReference type="InterPro" id="IPR006694">
    <property type="entry name" value="Fatty_acid_hydroxylase"/>
</dbReference>
<feature type="domain" description="Fatty acid hydroxylase" evidence="6">
    <location>
        <begin position="181"/>
        <end position="335"/>
    </location>
</feature>
<dbReference type="Pfam" id="PF04116">
    <property type="entry name" value="FA_hydroxylase"/>
    <property type="match status" value="1"/>
</dbReference>
<name>L7UGX8_MYXSD</name>
<proteinExistence type="predicted"/>
<feature type="transmembrane region" description="Helical" evidence="5">
    <location>
        <begin position="92"/>
        <end position="118"/>
    </location>
</feature>
<dbReference type="GO" id="GO:0005506">
    <property type="term" value="F:iron ion binding"/>
    <property type="evidence" value="ECO:0007669"/>
    <property type="project" value="InterPro"/>
</dbReference>
<keyword evidence="8" id="KW-1185">Reference proteome</keyword>
<evidence type="ECO:0000259" key="6">
    <source>
        <dbReference type="Pfam" id="PF04116"/>
    </source>
</evidence>
<dbReference type="HOGENOM" id="CLU_684805_0_0_7"/>
<dbReference type="AlphaFoldDB" id="L7UGX8"/>
<dbReference type="KEGG" id="msd:MYSTI_05859"/>
<keyword evidence="2 5" id="KW-0812">Transmembrane</keyword>
<gene>
    <name evidence="7" type="ordered locus">MYSTI_05859</name>
</gene>
<dbReference type="eggNOG" id="COG3000">
    <property type="taxonomic scope" value="Bacteria"/>
</dbReference>
<evidence type="ECO:0000256" key="2">
    <source>
        <dbReference type="ARBA" id="ARBA00022692"/>
    </source>
</evidence>
<dbReference type="PATRIC" id="fig|1278073.3.peg.5938"/>
<evidence type="ECO:0000256" key="1">
    <source>
        <dbReference type="ARBA" id="ARBA00004370"/>
    </source>
</evidence>
<dbReference type="GO" id="GO:0008610">
    <property type="term" value="P:lipid biosynthetic process"/>
    <property type="evidence" value="ECO:0007669"/>
    <property type="project" value="InterPro"/>
</dbReference>
<dbReference type="Proteomes" id="UP000011131">
    <property type="component" value="Chromosome"/>
</dbReference>
<dbReference type="GO" id="GO:0016491">
    <property type="term" value="F:oxidoreductase activity"/>
    <property type="evidence" value="ECO:0007669"/>
    <property type="project" value="InterPro"/>
</dbReference>
<organism evidence="7 8">
    <name type="scientific">Myxococcus stipitatus (strain DSM 14675 / JCM 12634 / Mx s8)</name>
    <dbReference type="NCBI Taxonomy" id="1278073"/>
    <lineage>
        <taxon>Bacteria</taxon>
        <taxon>Pseudomonadati</taxon>
        <taxon>Myxococcota</taxon>
        <taxon>Myxococcia</taxon>
        <taxon>Myxococcales</taxon>
        <taxon>Cystobacterineae</taxon>
        <taxon>Myxococcaceae</taxon>
        <taxon>Myxococcus</taxon>
    </lineage>
</organism>
<protein>
    <submittedName>
        <fullName evidence="7">Sterol desaturase</fullName>
    </submittedName>
</protein>
<feature type="transmembrane region" description="Helical" evidence="5">
    <location>
        <begin position="130"/>
        <end position="150"/>
    </location>
</feature>
<comment type="subcellular location">
    <subcellularLocation>
        <location evidence="1">Membrane</location>
    </subcellularLocation>
</comment>
<dbReference type="OrthoDB" id="5291790at2"/>
<accession>L7UGX8</accession>
<keyword evidence="4 5" id="KW-0472">Membrane</keyword>